<gene>
    <name evidence="6" type="ORF">KIW84_074203</name>
</gene>
<evidence type="ECO:0000313" key="7">
    <source>
        <dbReference type="Proteomes" id="UP001058974"/>
    </source>
</evidence>
<name>A0A9D4VQP8_PEA</name>
<comment type="similarity">
    <text evidence="2">Belongs to the multi antimicrobial extrusion (MATE) (TC 2.A.66.1) family.</text>
</comment>
<dbReference type="AlphaFoldDB" id="A0A9D4VQP8"/>
<dbReference type="Proteomes" id="UP001058974">
    <property type="component" value="Chromosome 7"/>
</dbReference>
<reference evidence="6 7" key="1">
    <citation type="journal article" date="2022" name="Nat. Genet.">
        <title>Improved pea reference genome and pan-genome highlight genomic features and evolutionary characteristics.</title>
        <authorList>
            <person name="Yang T."/>
            <person name="Liu R."/>
            <person name="Luo Y."/>
            <person name="Hu S."/>
            <person name="Wang D."/>
            <person name="Wang C."/>
            <person name="Pandey M.K."/>
            <person name="Ge S."/>
            <person name="Xu Q."/>
            <person name="Li N."/>
            <person name="Li G."/>
            <person name="Huang Y."/>
            <person name="Saxena R.K."/>
            <person name="Ji Y."/>
            <person name="Li M."/>
            <person name="Yan X."/>
            <person name="He Y."/>
            <person name="Liu Y."/>
            <person name="Wang X."/>
            <person name="Xiang C."/>
            <person name="Varshney R.K."/>
            <person name="Ding H."/>
            <person name="Gao S."/>
            <person name="Zong X."/>
        </authorList>
    </citation>
    <scope>NUCLEOTIDE SEQUENCE [LARGE SCALE GENOMIC DNA]</scope>
    <source>
        <strain evidence="6 7">cv. Zhongwan 6</strain>
    </source>
</reference>
<evidence type="ECO:0000256" key="4">
    <source>
        <dbReference type="ARBA" id="ARBA00022989"/>
    </source>
</evidence>
<comment type="caution">
    <text evidence="6">The sequence shown here is derived from an EMBL/GenBank/DDBJ whole genome shotgun (WGS) entry which is preliminary data.</text>
</comment>
<accession>A0A9D4VQP8</accession>
<sequence length="133" mass="14585">MTLKLSLYFHHTPLLNLSSSSSPPLRFHSPNSSNLFLVASSNRRRIGVLTARVIRSQEQKCESEDEDELAEKSVCNQMKEIVKFTGPAIGLWLCDPLMSLIDTAVVGQGSSTELAALGIIPIQSNAVINNIYL</sequence>
<comment type="subcellular location">
    <subcellularLocation>
        <location evidence="1">Membrane</location>
        <topology evidence="1">Multi-pass membrane protein</topology>
    </subcellularLocation>
</comment>
<evidence type="ECO:0000313" key="6">
    <source>
        <dbReference type="EMBL" id="KAI5388424.1"/>
    </source>
</evidence>
<keyword evidence="5" id="KW-0472">Membrane</keyword>
<protein>
    <submittedName>
        <fullName evidence="6">Variant 4</fullName>
    </submittedName>
</protein>
<evidence type="ECO:0000256" key="1">
    <source>
        <dbReference type="ARBA" id="ARBA00004141"/>
    </source>
</evidence>
<keyword evidence="3" id="KW-0812">Transmembrane</keyword>
<proteinExistence type="inferred from homology"/>
<dbReference type="PANTHER" id="PTHR42893:SF9">
    <property type="entry name" value="PROTEIN DETOXIFICATION 46, CHLOROPLASTIC"/>
    <property type="match status" value="1"/>
</dbReference>
<dbReference type="Gramene" id="Psat07G0420300-T4">
    <property type="protein sequence ID" value="KAI5388424.1"/>
    <property type="gene ID" value="KIW84_074203"/>
</dbReference>
<keyword evidence="4" id="KW-1133">Transmembrane helix</keyword>
<dbReference type="EMBL" id="JAMSHJ010000007">
    <property type="protein sequence ID" value="KAI5388424.1"/>
    <property type="molecule type" value="Genomic_DNA"/>
</dbReference>
<dbReference type="InterPro" id="IPR044644">
    <property type="entry name" value="DinF-like"/>
</dbReference>
<dbReference type="GO" id="GO:0016020">
    <property type="term" value="C:membrane"/>
    <property type="evidence" value="ECO:0007669"/>
    <property type="project" value="UniProtKB-SubCell"/>
</dbReference>
<evidence type="ECO:0000256" key="5">
    <source>
        <dbReference type="ARBA" id="ARBA00023136"/>
    </source>
</evidence>
<keyword evidence="7" id="KW-1185">Reference proteome</keyword>
<evidence type="ECO:0000256" key="3">
    <source>
        <dbReference type="ARBA" id="ARBA00022692"/>
    </source>
</evidence>
<organism evidence="6 7">
    <name type="scientific">Pisum sativum</name>
    <name type="common">Garden pea</name>
    <name type="synonym">Lathyrus oleraceus</name>
    <dbReference type="NCBI Taxonomy" id="3888"/>
    <lineage>
        <taxon>Eukaryota</taxon>
        <taxon>Viridiplantae</taxon>
        <taxon>Streptophyta</taxon>
        <taxon>Embryophyta</taxon>
        <taxon>Tracheophyta</taxon>
        <taxon>Spermatophyta</taxon>
        <taxon>Magnoliopsida</taxon>
        <taxon>eudicotyledons</taxon>
        <taxon>Gunneridae</taxon>
        <taxon>Pentapetalae</taxon>
        <taxon>rosids</taxon>
        <taxon>fabids</taxon>
        <taxon>Fabales</taxon>
        <taxon>Fabaceae</taxon>
        <taxon>Papilionoideae</taxon>
        <taxon>50 kb inversion clade</taxon>
        <taxon>NPAAA clade</taxon>
        <taxon>Hologalegina</taxon>
        <taxon>IRL clade</taxon>
        <taxon>Fabeae</taxon>
        <taxon>Lathyrus</taxon>
    </lineage>
</organism>
<evidence type="ECO:0000256" key="2">
    <source>
        <dbReference type="ARBA" id="ARBA00010199"/>
    </source>
</evidence>
<dbReference type="PANTHER" id="PTHR42893">
    <property type="entry name" value="PROTEIN DETOXIFICATION 44, CHLOROPLASTIC-RELATED"/>
    <property type="match status" value="1"/>
</dbReference>